<dbReference type="Proteomes" id="UP000002878">
    <property type="component" value="Chromosome"/>
</dbReference>
<reference evidence="2 3" key="1">
    <citation type="journal article" date="2012" name="J. Biotechnol.">
        <title>Genome sequence of the plant growth promoting strain Bacillus amyloliquefaciens subsp. plantarum B9601-Y2 and expression of mersacidin and other secondary metabolites.</title>
        <authorList>
            <person name="He P."/>
            <person name="Hao K."/>
            <person name="Blom J."/>
            <person name="Ruckert C."/>
            <person name="Vater J."/>
            <person name="Mao Z."/>
            <person name="Wu Y."/>
            <person name="Hou M."/>
            <person name="He P."/>
            <person name="He Y."/>
            <person name="Borriss R."/>
        </authorList>
    </citation>
    <scope>NUCLEOTIDE SEQUENCE [LARGE SCALE GENOMIC DNA]</scope>
    <source>
        <strain evidence="2">Y2</strain>
    </source>
</reference>
<dbReference type="EMBL" id="CP003332">
    <property type="protein sequence ID" value="AFJ60992.1"/>
    <property type="molecule type" value="Genomic_DNA"/>
</dbReference>
<dbReference type="KEGG" id="bqy:MUS_0953"/>
<keyword evidence="1" id="KW-0472">Membrane</keyword>
<evidence type="ECO:0000313" key="2">
    <source>
        <dbReference type="EMBL" id="AFJ60992.1"/>
    </source>
</evidence>
<proteinExistence type="predicted"/>
<protein>
    <submittedName>
        <fullName evidence="2">Uncharacterized protein</fullName>
    </submittedName>
</protein>
<sequence length="340" mass="38848">MNGKAAFDAAFLFYLPSRPSAPEHKVKNEMKIKGSGRGACLRDGMGKRAAFTLILCGVLVILAVSSAVSVSMMYVLSGQNSRSVPTKEQVTEHMNKEIYKHTAIYYTADEKPLLDLTKLTLDHAKRINQIIVGYKGAAPLELIFFSDEAEMEQYSGLKNVVGFYSEQEQMMGLLPEEKKQLLKKDELAVFMYKQLIIHEYTHYAFHQKTRQLGTDTSVFPLWFHEGLSEWVAHYDVVIDPIAFSVVPFDQLTTDRKWQKSRMEYETDVYLQSFYMIKDLTETFGEGIILTIINKTAETQDFEKGFEAATKESLKQFEHDFIKAYEKKKTALESQVSNAVF</sequence>
<dbReference type="PATRIC" id="fig|1126211.3.peg.902"/>
<keyword evidence="1" id="KW-1133">Transmembrane helix</keyword>
<dbReference type="AlphaFoldDB" id="I2C2W8"/>
<name>I2C2W8_BACAY</name>
<evidence type="ECO:0000313" key="3">
    <source>
        <dbReference type="Proteomes" id="UP000002878"/>
    </source>
</evidence>
<dbReference type="HOGENOM" id="CLU_862376_0_0_9"/>
<accession>I2C2W8</accession>
<gene>
    <name evidence="2" type="ORF">MUS_0953</name>
</gene>
<evidence type="ECO:0000256" key="1">
    <source>
        <dbReference type="SAM" id="Phobius"/>
    </source>
</evidence>
<keyword evidence="1" id="KW-0812">Transmembrane</keyword>
<feature type="transmembrane region" description="Helical" evidence="1">
    <location>
        <begin position="51"/>
        <end position="76"/>
    </location>
</feature>
<organism evidence="2 3">
    <name type="scientific">Bacillus amyloliquefaciens (strain Y2)</name>
    <name type="common">Bacillus amyloliquefaciens subsp. plantarum (strain B9601-Y2)</name>
    <dbReference type="NCBI Taxonomy" id="1155777"/>
    <lineage>
        <taxon>Bacteria</taxon>
        <taxon>Bacillati</taxon>
        <taxon>Bacillota</taxon>
        <taxon>Bacilli</taxon>
        <taxon>Bacillales</taxon>
        <taxon>Bacillaceae</taxon>
        <taxon>Bacillus</taxon>
        <taxon>Bacillus amyloliquefaciens group</taxon>
    </lineage>
</organism>